<protein>
    <submittedName>
        <fullName evidence="3">Short-subunit dehydrogenase</fullName>
    </submittedName>
</protein>
<evidence type="ECO:0000313" key="3">
    <source>
        <dbReference type="EMBL" id="PXX62241.1"/>
    </source>
</evidence>
<dbReference type="GO" id="GO:0016491">
    <property type="term" value="F:oxidoreductase activity"/>
    <property type="evidence" value="ECO:0007669"/>
    <property type="project" value="UniProtKB-KW"/>
</dbReference>
<keyword evidence="2" id="KW-0560">Oxidoreductase</keyword>
<organism evidence="3 4">
    <name type="scientific">Nocardia tenerifensis</name>
    <dbReference type="NCBI Taxonomy" id="228006"/>
    <lineage>
        <taxon>Bacteria</taxon>
        <taxon>Bacillati</taxon>
        <taxon>Actinomycetota</taxon>
        <taxon>Actinomycetes</taxon>
        <taxon>Mycobacteriales</taxon>
        <taxon>Nocardiaceae</taxon>
        <taxon>Nocardia</taxon>
    </lineage>
</organism>
<dbReference type="Pfam" id="PF00106">
    <property type="entry name" value="adh_short"/>
    <property type="match status" value="1"/>
</dbReference>
<dbReference type="InterPro" id="IPR036291">
    <property type="entry name" value="NAD(P)-bd_dom_sf"/>
</dbReference>
<dbReference type="PANTHER" id="PTHR44196">
    <property type="entry name" value="DEHYDROGENASE/REDUCTASE SDR FAMILY MEMBER 7B"/>
    <property type="match status" value="1"/>
</dbReference>
<dbReference type="AlphaFoldDB" id="A0A318K351"/>
<evidence type="ECO:0000256" key="2">
    <source>
        <dbReference type="ARBA" id="ARBA00023002"/>
    </source>
</evidence>
<evidence type="ECO:0000313" key="4">
    <source>
        <dbReference type="Proteomes" id="UP000247569"/>
    </source>
</evidence>
<name>A0A318K351_9NOCA</name>
<dbReference type="GO" id="GO:0016020">
    <property type="term" value="C:membrane"/>
    <property type="evidence" value="ECO:0007669"/>
    <property type="project" value="TreeGrafter"/>
</dbReference>
<dbReference type="Proteomes" id="UP000247569">
    <property type="component" value="Unassembled WGS sequence"/>
</dbReference>
<comment type="caution">
    <text evidence="3">The sequence shown here is derived from an EMBL/GenBank/DDBJ whole genome shotgun (WGS) entry which is preliminary data.</text>
</comment>
<dbReference type="PANTHER" id="PTHR44196:SF1">
    <property type="entry name" value="DEHYDROGENASE_REDUCTASE SDR FAMILY MEMBER 7B"/>
    <property type="match status" value="1"/>
</dbReference>
<gene>
    <name evidence="3" type="ORF">DFR70_107108</name>
</gene>
<dbReference type="PRINTS" id="PR00081">
    <property type="entry name" value="GDHRDH"/>
</dbReference>
<proteinExistence type="inferred from homology"/>
<sequence length="263" mass="28502">MPEFRAVPVGFAERKRHRPPERSLIGRRVLITDACSEIGRATASVLAAQGAQPLLVAQDSDDLAQACARIRSDGGVAEWHRCDISALGDVDQLVTWVLSEFGTVDVLINTAGRPTRSPVTQSLRRFRDYQQTMATNYFGPLRLTLGLLPAMLRSGSGHVINVGPRTGNTGAAANFASYASAQAAWTTFGECADAELSPHGIQVTAVHYPAFDDTEKPEQTAHRIESAIHTRAPRLEPRFTRTLYALAGVAPRSTARLMHAFGI</sequence>
<dbReference type="SUPFAM" id="SSF51735">
    <property type="entry name" value="NAD(P)-binding Rossmann-fold domains"/>
    <property type="match status" value="1"/>
</dbReference>
<reference evidence="3 4" key="1">
    <citation type="submission" date="2018-05" db="EMBL/GenBank/DDBJ databases">
        <title>Genomic Encyclopedia of Type Strains, Phase IV (KMG-IV): sequencing the most valuable type-strain genomes for metagenomic binning, comparative biology and taxonomic classification.</title>
        <authorList>
            <person name="Goeker M."/>
        </authorList>
    </citation>
    <scope>NUCLEOTIDE SEQUENCE [LARGE SCALE GENOMIC DNA]</scope>
    <source>
        <strain evidence="3 4">DSM 44704</strain>
    </source>
</reference>
<dbReference type="EMBL" id="QJKF01000007">
    <property type="protein sequence ID" value="PXX62241.1"/>
    <property type="molecule type" value="Genomic_DNA"/>
</dbReference>
<keyword evidence="4" id="KW-1185">Reference proteome</keyword>
<dbReference type="Gene3D" id="3.40.50.720">
    <property type="entry name" value="NAD(P)-binding Rossmann-like Domain"/>
    <property type="match status" value="1"/>
</dbReference>
<dbReference type="CDD" id="cd05233">
    <property type="entry name" value="SDR_c"/>
    <property type="match status" value="1"/>
</dbReference>
<comment type="similarity">
    <text evidence="1">Belongs to the short-chain dehydrogenases/reductases (SDR) family.</text>
</comment>
<dbReference type="OrthoDB" id="9810734at2"/>
<dbReference type="InterPro" id="IPR002347">
    <property type="entry name" value="SDR_fam"/>
</dbReference>
<evidence type="ECO:0000256" key="1">
    <source>
        <dbReference type="ARBA" id="ARBA00006484"/>
    </source>
</evidence>
<accession>A0A318K351</accession>